<name>A0ABV9K6I2_9PORP</name>
<dbReference type="InterPro" id="IPR032675">
    <property type="entry name" value="LRR_dom_sf"/>
</dbReference>
<dbReference type="PROSITE" id="PS51450">
    <property type="entry name" value="LRR"/>
    <property type="match status" value="1"/>
</dbReference>
<keyword evidence="1" id="KW-0433">Leucine-rich repeat</keyword>
<keyword evidence="5" id="KW-1185">Reference proteome</keyword>
<accession>A0ABV9K6I2</accession>
<dbReference type="PANTHER" id="PTHR47566:SF1">
    <property type="entry name" value="PROTEIN NUD1"/>
    <property type="match status" value="1"/>
</dbReference>
<dbReference type="NCBIfam" id="TIGR04183">
    <property type="entry name" value="Por_Secre_tail"/>
    <property type="match status" value="1"/>
</dbReference>
<comment type="caution">
    <text evidence="4">The sequence shown here is derived from an EMBL/GenBank/DDBJ whole genome shotgun (WGS) entry which is preliminary data.</text>
</comment>
<dbReference type="PANTHER" id="PTHR47566">
    <property type="match status" value="1"/>
</dbReference>
<dbReference type="InterPro" id="IPR052574">
    <property type="entry name" value="CDIRP"/>
</dbReference>
<dbReference type="Gene3D" id="3.80.10.10">
    <property type="entry name" value="Ribonuclease Inhibitor"/>
    <property type="match status" value="3"/>
</dbReference>
<dbReference type="Pfam" id="PF18962">
    <property type="entry name" value="Por_Secre_tail"/>
    <property type="match status" value="1"/>
</dbReference>
<keyword evidence="2" id="KW-0677">Repeat</keyword>
<sequence length="796" mass="87900">MTGRTEIAAKGLSGTIKSDGKPHFYMVNGNSFELQGDVQTLDCSSDSITSIDISGCSSLSSLNCSNNMIRDLSIGKNKALKELNCSMNLLRELNTSSSRNLVSLDCSNNGIIGLDLSKNTNLEILKCAENQDPNSGAQIPLLDLSACSKLKVLDITGCGIGSLELKNNAELVKLFANKNEITSYDLSNCTKLEEFHCEDNGTDKLKLSSLNLSNNPKLKILNCFNNNLSKLDLSKNPELEVLSCALNDFEEPIVVTNNPKLKNISVSCKAQKNIDLSKNPLLESFSSEWGTLTSVDFTNNPKLKVIKIGHNLLEKINLSHNEELEELFCYDNLGLTKLNLSYNKKLRYLMCNGCSLESLDFSNCKDIVNILCYDNKISGDNMTALMKSLPEQSFKDAPTITIINTYNIKDRTEQNDCTKDDVAIAVKKNWTVIDYNKFANQGKGEIYVGSDAADMKQSVTLTFDKKAGDNVRFSIYRNGELSISGVKEPISDNAYPSTYTLTSDKIIISGNVEGFNINDQALKSIDLSNCSYIRTLECNNNVIEGTLDLSKCKYLSEIECANNKIEKVILPESSTLRRLDLRNNNLSSLTINAPALERLFVSGNKIENLDLSASNKLEILKCNNNKLNSLKINSDSLIALSCQNNMLPVDQINNIVKALPKSEVIRLAVMIDTQNKDENKVSIEAVADALTKNWIVLDQHGNTDPMYGVSYEGLNYEGVGLIKSENICIYPNPVINYAFVHGVTAKTLINIYNINGMLVQQVYSNADGYQKLDFTNLEAGTYVIVIGNVSKKIIKK</sequence>
<reference evidence="5" key="1">
    <citation type="journal article" date="2019" name="Int. J. Syst. Evol. Microbiol.">
        <title>The Global Catalogue of Microorganisms (GCM) 10K type strain sequencing project: providing services to taxonomists for standard genome sequencing and annotation.</title>
        <authorList>
            <consortium name="The Broad Institute Genomics Platform"/>
            <consortium name="The Broad Institute Genome Sequencing Center for Infectious Disease"/>
            <person name="Wu L."/>
            <person name="Ma J."/>
        </authorList>
    </citation>
    <scope>NUCLEOTIDE SEQUENCE [LARGE SCALE GENOMIC DNA]</scope>
    <source>
        <strain evidence="5">CGMCC 4.7357</strain>
    </source>
</reference>
<feature type="domain" description="Secretion system C-terminal sorting" evidence="3">
    <location>
        <begin position="729"/>
        <end position="796"/>
    </location>
</feature>
<evidence type="ECO:0000256" key="2">
    <source>
        <dbReference type="ARBA" id="ARBA00022737"/>
    </source>
</evidence>
<dbReference type="Proteomes" id="UP001596020">
    <property type="component" value="Unassembled WGS sequence"/>
</dbReference>
<dbReference type="RefSeq" id="WP_380077627.1">
    <property type="nucleotide sequence ID" value="NZ_JBHSGO010000042.1"/>
</dbReference>
<proteinExistence type="predicted"/>
<evidence type="ECO:0000256" key="1">
    <source>
        <dbReference type="ARBA" id="ARBA00022614"/>
    </source>
</evidence>
<evidence type="ECO:0000313" key="5">
    <source>
        <dbReference type="Proteomes" id="UP001596020"/>
    </source>
</evidence>
<dbReference type="InterPro" id="IPR001611">
    <property type="entry name" value="Leu-rich_rpt"/>
</dbReference>
<gene>
    <name evidence="4" type="ORF">ACFO3G_02390</name>
</gene>
<dbReference type="EMBL" id="JBHSGO010000042">
    <property type="protein sequence ID" value="MFC4665466.1"/>
    <property type="molecule type" value="Genomic_DNA"/>
</dbReference>
<evidence type="ECO:0000313" key="4">
    <source>
        <dbReference type="EMBL" id="MFC4665466.1"/>
    </source>
</evidence>
<evidence type="ECO:0000259" key="3">
    <source>
        <dbReference type="Pfam" id="PF18962"/>
    </source>
</evidence>
<dbReference type="SUPFAM" id="SSF52058">
    <property type="entry name" value="L domain-like"/>
    <property type="match status" value="2"/>
</dbReference>
<protein>
    <submittedName>
        <fullName evidence="4">T9SS type A sorting domain-containing protein</fullName>
    </submittedName>
</protein>
<dbReference type="InterPro" id="IPR026444">
    <property type="entry name" value="Secre_tail"/>
</dbReference>
<organism evidence="4 5">
    <name type="scientific">Falsiporphyromonas endometrii</name>
    <dbReference type="NCBI Taxonomy" id="1387297"/>
    <lineage>
        <taxon>Bacteria</taxon>
        <taxon>Pseudomonadati</taxon>
        <taxon>Bacteroidota</taxon>
        <taxon>Bacteroidia</taxon>
        <taxon>Bacteroidales</taxon>
        <taxon>Porphyromonadaceae</taxon>
        <taxon>Falsiporphyromonas</taxon>
    </lineage>
</organism>